<evidence type="ECO:0000256" key="5">
    <source>
        <dbReference type="ARBA" id="ARBA00023136"/>
    </source>
</evidence>
<dbReference type="OrthoDB" id="6232933at2759"/>
<reference evidence="7" key="1">
    <citation type="submission" date="2019-05" db="EMBL/GenBank/DDBJ databases">
        <title>Annotation for the trematode Fasciolopsis buski.</title>
        <authorList>
            <person name="Choi Y.-J."/>
        </authorList>
    </citation>
    <scope>NUCLEOTIDE SEQUENCE</scope>
    <source>
        <strain evidence="7">HT</strain>
        <tissue evidence="7">Whole worm</tissue>
    </source>
</reference>
<keyword evidence="3" id="KW-0732">Signal</keyword>
<comment type="caution">
    <text evidence="7">The sequence shown here is derived from an EMBL/GenBank/DDBJ whole genome shotgun (WGS) entry which is preliminary data.</text>
</comment>
<dbReference type="InterPro" id="IPR002000">
    <property type="entry name" value="Lysosome-assoc_membr_glycop"/>
</dbReference>
<dbReference type="AlphaFoldDB" id="A0A8E0RZN2"/>
<evidence type="ECO:0000256" key="6">
    <source>
        <dbReference type="ARBA" id="ARBA00023180"/>
    </source>
</evidence>
<name>A0A8E0RZN2_9TREM</name>
<dbReference type="Proteomes" id="UP000728185">
    <property type="component" value="Unassembled WGS sequence"/>
</dbReference>
<keyword evidence="2" id="KW-0812">Transmembrane</keyword>
<proteinExistence type="predicted"/>
<dbReference type="Gene3D" id="2.40.160.110">
    <property type="match status" value="1"/>
</dbReference>
<dbReference type="PANTHER" id="PTHR11506:SF35">
    <property type="entry name" value="LYSOSOME-ASSOCIATED MEMBRANE GLYCOPROTEIN 5"/>
    <property type="match status" value="1"/>
</dbReference>
<dbReference type="EMBL" id="LUCM01002463">
    <property type="protein sequence ID" value="KAA0197303.1"/>
    <property type="molecule type" value="Genomic_DNA"/>
</dbReference>
<evidence type="ECO:0000313" key="7">
    <source>
        <dbReference type="EMBL" id="KAA0197303.1"/>
    </source>
</evidence>
<evidence type="ECO:0000256" key="2">
    <source>
        <dbReference type="ARBA" id="ARBA00022692"/>
    </source>
</evidence>
<dbReference type="GO" id="GO:0005765">
    <property type="term" value="C:lysosomal membrane"/>
    <property type="evidence" value="ECO:0007669"/>
    <property type="project" value="TreeGrafter"/>
</dbReference>
<accession>A0A8E0RZN2</accession>
<evidence type="ECO:0000256" key="4">
    <source>
        <dbReference type="ARBA" id="ARBA00022989"/>
    </source>
</evidence>
<evidence type="ECO:0000256" key="3">
    <source>
        <dbReference type="ARBA" id="ARBA00022729"/>
    </source>
</evidence>
<keyword evidence="6" id="KW-0325">Glycoprotein</keyword>
<feature type="non-terminal residue" evidence="7">
    <location>
        <position position="1"/>
    </location>
</feature>
<keyword evidence="8" id="KW-1185">Reference proteome</keyword>
<sequence>EGASVWKPFYLNASTHALQRVNGSCGIDTESVRILWQPNASEPAWSLEFLFKRLPSDNPTGQFTLDKVLFNYTVSESLFPETNETTARVMSVQDQQFKAPVGSYFQCMSKQTWKLADVPDVSANRTKTDVFLSDPKLRVEGFVRTAVE</sequence>
<dbReference type="GO" id="GO:0005886">
    <property type="term" value="C:plasma membrane"/>
    <property type="evidence" value="ECO:0007669"/>
    <property type="project" value="TreeGrafter"/>
</dbReference>
<gene>
    <name evidence="7" type="ORF">FBUS_06232</name>
</gene>
<dbReference type="GO" id="GO:0072594">
    <property type="term" value="P:establishment of protein localization to organelle"/>
    <property type="evidence" value="ECO:0007669"/>
    <property type="project" value="TreeGrafter"/>
</dbReference>
<evidence type="ECO:0000313" key="8">
    <source>
        <dbReference type="Proteomes" id="UP000728185"/>
    </source>
</evidence>
<comment type="subcellular location">
    <subcellularLocation>
        <location evidence="1">Cell membrane</location>
        <topology evidence="1">Single-pass type I membrane protein</topology>
    </subcellularLocation>
</comment>
<dbReference type="GO" id="GO:0031902">
    <property type="term" value="C:late endosome membrane"/>
    <property type="evidence" value="ECO:0007669"/>
    <property type="project" value="TreeGrafter"/>
</dbReference>
<evidence type="ECO:0000256" key="1">
    <source>
        <dbReference type="ARBA" id="ARBA00004251"/>
    </source>
</evidence>
<keyword evidence="5" id="KW-0472">Membrane</keyword>
<dbReference type="PANTHER" id="PTHR11506">
    <property type="entry name" value="LYSOSOME-ASSOCIATED MEMBRANE GLYCOPROTEIN"/>
    <property type="match status" value="1"/>
</dbReference>
<organism evidence="7 8">
    <name type="scientific">Fasciolopsis buskii</name>
    <dbReference type="NCBI Taxonomy" id="27845"/>
    <lineage>
        <taxon>Eukaryota</taxon>
        <taxon>Metazoa</taxon>
        <taxon>Spiralia</taxon>
        <taxon>Lophotrochozoa</taxon>
        <taxon>Platyhelminthes</taxon>
        <taxon>Trematoda</taxon>
        <taxon>Digenea</taxon>
        <taxon>Plagiorchiida</taxon>
        <taxon>Echinostomata</taxon>
        <taxon>Echinostomatoidea</taxon>
        <taxon>Fasciolidae</taxon>
        <taxon>Fasciolopsis</taxon>
    </lineage>
</organism>
<protein>
    <submittedName>
        <fullName evidence="7">Uncharacterized protein</fullName>
    </submittedName>
</protein>
<keyword evidence="4" id="KW-1133">Transmembrane helix</keyword>